<dbReference type="Gene3D" id="3.40.395.10">
    <property type="entry name" value="Adenoviral Proteinase, Chain A"/>
    <property type="match status" value="1"/>
</dbReference>
<evidence type="ECO:0000313" key="2">
    <source>
        <dbReference type="Proteomes" id="UP000077755"/>
    </source>
</evidence>
<keyword evidence="2" id="KW-1185">Reference proteome</keyword>
<name>A0AAF0WB83_DAUCS</name>
<dbReference type="InterPro" id="IPR038765">
    <property type="entry name" value="Papain-like_cys_pep_sf"/>
</dbReference>
<sequence>MICALSDAQQQWIEDAGFKNLLKFELVELPQRLSYKVLQSFDEKNCMLVLKNGVIEITGKVVHAILGLPYQGAEIEFVQDNAVQERLKKWRSQFGISNGQSLVKASDVVDKIKQTGDVDDTFKMNFLVVMANVLIRSNTNNFVSQAVLYFNDDLDHCAKYNWANYLIKSLVITKKRWMRTSSLFFTGPMIFLLIAPLDDKRSSEEQYEHFKSEMKHYFERYPNRSIGNADLIFFPVLAYGHLYLISFNLKKPAFDIIDNIRRGRNAAKEYGPKPKLLRKHFVNYLFENKFELLAQSLKNVKPMYMIMPWQTLGNYKDCGIFLIRHMETYKGEPKNWITDLKAESTIQSAQLIKLRAKYCHAILTSPLNEKRQHVLNESKLLYNKMASDKVMSIVLAASEKKNGAVFRRNDIKGKVLFPEDQDPTEDDTPEK</sequence>
<reference evidence="1" key="2">
    <citation type="submission" date="2022-03" db="EMBL/GenBank/DDBJ databases">
        <title>Draft title - Genomic analysis of global carrot germplasm unveils the trajectory of domestication and the origin of high carotenoid orange carrot.</title>
        <authorList>
            <person name="Iorizzo M."/>
            <person name="Ellison S."/>
            <person name="Senalik D."/>
            <person name="Macko-Podgorni A."/>
            <person name="Grzebelus D."/>
            <person name="Bostan H."/>
            <person name="Rolling W."/>
            <person name="Curaba J."/>
            <person name="Simon P."/>
        </authorList>
    </citation>
    <scope>NUCLEOTIDE SEQUENCE</scope>
    <source>
        <tissue evidence="1">Leaf</tissue>
    </source>
</reference>
<proteinExistence type="predicted"/>
<accession>A0AAF0WB83</accession>
<dbReference type="EMBL" id="CP093344">
    <property type="protein sequence ID" value="WOG86735.1"/>
    <property type="molecule type" value="Genomic_DNA"/>
</dbReference>
<organism evidence="1 2">
    <name type="scientific">Daucus carota subsp. sativus</name>
    <name type="common">Carrot</name>
    <dbReference type="NCBI Taxonomy" id="79200"/>
    <lineage>
        <taxon>Eukaryota</taxon>
        <taxon>Viridiplantae</taxon>
        <taxon>Streptophyta</taxon>
        <taxon>Embryophyta</taxon>
        <taxon>Tracheophyta</taxon>
        <taxon>Spermatophyta</taxon>
        <taxon>Magnoliopsida</taxon>
        <taxon>eudicotyledons</taxon>
        <taxon>Gunneridae</taxon>
        <taxon>Pentapetalae</taxon>
        <taxon>asterids</taxon>
        <taxon>campanulids</taxon>
        <taxon>Apiales</taxon>
        <taxon>Apiaceae</taxon>
        <taxon>Apioideae</taxon>
        <taxon>Scandiceae</taxon>
        <taxon>Daucinae</taxon>
        <taxon>Daucus</taxon>
        <taxon>Daucus sect. Daucus</taxon>
    </lineage>
</organism>
<reference evidence="1" key="1">
    <citation type="journal article" date="2016" name="Nat. Genet.">
        <title>A high-quality carrot genome assembly provides new insights into carotenoid accumulation and asterid genome evolution.</title>
        <authorList>
            <person name="Iorizzo M."/>
            <person name="Ellison S."/>
            <person name="Senalik D."/>
            <person name="Zeng P."/>
            <person name="Satapoomin P."/>
            <person name="Huang J."/>
            <person name="Bowman M."/>
            <person name="Iovene M."/>
            <person name="Sanseverino W."/>
            <person name="Cavagnaro P."/>
            <person name="Yildiz M."/>
            <person name="Macko-Podgorni A."/>
            <person name="Moranska E."/>
            <person name="Grzebelus E."/>
            <person name="Grzebelus D."/>
            <person name="Ashrafi H."/>
            <person name="Zheng Z."/>
            <person name="Cheng S."/>
            <person name="Spooner D."/>
            <person name="Van Deynze A."/>
            <person name="Simon P."/>
        </authorList>
    </citation>
    <scope>NUCLEOTIDE SEQUENCE</scope>
    <source>
        <tissue evidence="1">Leaf</tissue>
    </source>
</reference>
<dbReference type="Proteomes" id="UP000077755">
    <property type="component" value="Chromosome 2"/>
</dbReference>
<gene>
    <name evidence="1" type="ORF">DCAR_0205953</name>
</gene>
<dbReference type="AlphaFoldDB" id="A0AAF0WB83"/>
<dbReference type="PANTHER" id="PTHR34835">
    <property type="entry name" value="OS07G0283600 PROTEIN-RELATED"/>
    <property type="match status" value="1"/>
</dbReference>
<evidence type="ECO:0000313" key="1">
    <source>
        <dbReference type="EMBL" id="WOG86735.1"/>
    </source>
</evidence>
<dbReference type="SUPFAM" id="SSF54001">
    <property type="entry name" value="Cysteine proteinases"/>
    <property type="match status" value="1"/>
</dbReference>
<protein>
    <recommendedName>
        <fullName evidence="3">Ubiquitin-like protease family profile domain-containing protein</fullName>
    </recommendedName>
</protein>
<evidence type="ECO:0008006" key="3">
    <source>
        <dbReference type="Google" id="ProtNLM"/>
    </source>
</evidence>
<dbReference type="PANTHER" id="PTHR34835:SF90">
    <property type="entry name" value="AMINOTRANSFERASE-LIKE PLANT MOBILE DOMAIN-CONTAINING PROTEIN"/>
    <property type="match status" value="1"/>
</dbReference>